<evidence type="ECO:0000256" key="3">
    <source>
        <dbReference type="RuleBase" id="RU000363"/>
    </source>
</evidence>
<protein>
    <submittedName>
        <fullName evidence="5">Short chain dehydrogenase</fullName>
    </submittedName>
</protein>
<dbReference type="GO" id="GO:0016491">
    <property type="term" value="F:oxidoreductase activity"/>
    <property type="evidence" value="ECO:0007669"/>
    <property type="project" value="UniProtKB-KW"/>
</dbReference>
<dbReference type="Pfam" id="PF00106">
    <property type="entry name" value="adh_short"/>
    <property type="match status" value="1"/>
</dbReference>
<organism evidence="4 6">
    <name type="scientific">Aliidiomarina maris</name>
    <dbReference type="NCBI Taxonomy" id="531312"/>
    <lineage>
        <taxon>Bacteria</taxon>
        <taxon>Pseudomonadati</taxon>
        <taxon>Pseudomonadota</taxon>
        <taxon>Gammaproteobacteria</taxon>
        <taxon>Alteromonadales</taxon>
        <taxon>Idiomarinaceae</taxon>
        <taxon>Aliidiomarina</taxon>
    </lineage>
</organism>
<dbReference type="EMBL" id="QLMD01000001">
    <property type="protein sequence ID" value="RAK01500.1"/>
    <property type="molecule type" value="Genomic_DNA"/>
</dbReference>
<dbReference type="Proteomes" id="UP000249203">
    <property type="component" value="Unassembled WGS sequence"/>
</dbReference>
<gene>
    <name evidence="4" type="ORF">B0I24_101123</name>
    <name evidence="5" type="ORF">CWE07_00590</name>
</gene>
<proteinExistence type="inferred from homology"/>
<dbReference type="SUPFAM" id="SSF51735">
    <property type="entry name" value="NAD(P)-binding Rossmann-fold domains"/>
    <property type="match status" value="1"/>
</dbReference>
<dbReference type="InterPro" id="IPR036291">
    <property type="entry name" value="NAD(P)-bd_dom_sf"/>
</dbReference>
<keyword evidence="7" id="KW-1185">Reference proteome</keyword>
<dbReference type="PANTHER" id="PTHR44196:SF1">
    <property type="entry name" value="DEHYDROGENASE_REDUCTASE SDR FAMILY MEMBER 7B"/>
    <property type="match status" value="1"/>
</dbReference>
<comment type="caution">
    <text evidence="4">The sequence shown here is derived from an EMBL/GenBank/DDBJ whole genome shotgun (WGS) entry which is preliminary data.</text>
</comment>
<dbReference type="RefSeq" id="WP_111567992.1">
    <property type="nucleotide sequence ID" value="NZ_PIPK01000001.1"/>
</dbReference>
<name>A0A327X335_9GAMM</name>
<dbReference type="NCBIfam" id="NF006099">
    <property type="entry name" value="PRK08251.1"/>
    <property type="match status" value="1"/>
</dbReference>
<evidence type="ECO:0000313" key="5">
    <source>
        <dbReference type="EMBL" id="RUO28337.1"/>
    </source>
</evidence>
<dbReference type="InterPro" id="IPR002347">
    <property type="entry name" value="SDR_fam"/>
</dbReference>
<evidence type="ECO:0000256" key="2">
    <source>
        <dbReference type="ARBA" id="ARBA00023002"/>
    </source>
</evidence>
<accession>A0A327X335</accession>
<sequence length="251" mass="27572">MPTLRKNIIITGASSGLGEEMARQFAAKGRNLGLCARRTERLDALKHELEQAYPGIQVLVKALDVNDHDAVFRVVEEFKQEMGYIDRFIVNAGMGKGVGIGKGGFHANKQTAMTNYIAALAQCEAAMAVFREQNAGHLVTISSMSAVRGMPGAMTAYASSKAGLESLTEGIRSDVLRKPIEVSCIMPGYIRSELNDKVKDTPFMIDTVPGVRAMVKSIEKEVPSAAVPWWPWAPLGFVMRRIPLTWMRKLF</sequence>
<dbReference type="AlphaFoldDB" id="A0A327X335"/>
<dbReference type="Proteomes" id="UP000287865">
    <property type="component" value="Unassembled WGS sequence"/>
</dbReference>
<reference evidence="4 6" key="2">
    <citation type="submission" date="2018-06" db="EMBL/GenBank/DDBJ databases">
        <title>Genomic Encyclopedia of Type Strains, Phase III (KMG-III): the genomes of soil and plant-associated and newly described type strains.</title>
        <authorList>
            <person name="Whitman W."/>
        </authorList>
    </citation>
    <scope>NUCLEOTIDE SEQUENCE [LARGE SCALE GENOMIC DNA]</scope>
    <source>
        <strain evidence="4 6">CGMCC 1.15366</strain>
    </source>
</reference>
<dbReference type="PRINTS" id="PR00080">
    <property type="entry name" value="SDRFAMILY"/>
</dbReference>
<dbReference type="PRINTS" id="PR00081">
    <property type="entry name" value="GDHRDH"/>
</dbReference>
<dbReference type="Gene3D" id="3.40.50.720">
    <property type="entry name" value="NAD(P)-binding Rossmann-like Domain"/>
    <property type="match status" value="1"/>
</dbReference>
<dbReference type="EMBL" id="PIPK01000001">
    <property type="protein sequence ID" value="RUO28337.1"/>
    <property type="molecule type" value="Genomic_DNA"/>
</dbReference>
<evidence type="ECO:0000313" key="4">
    <source>
        <dbReference type="EMBL" id="RAK01500.1"/>
    </source>
</evidence>
<dbReference type="PANTHER" id="PTHR44196">
    <property type="entry name" value="DEHYDROGENASE/REDUCTASE SDR FAMILY MEMBER 7B"/>
    <property type="match status" value="1"/>
</dbReference>
<comment type="similarity">
    <text evidence="1 3">Belongs to the short-chain dehydrogenases/reductases (SDR) family.</text>
</comment>
<dbReference type="OrthoDB" id="9808814at2"/>
<reference evidence="5 7" key="1">
    <citation type="journal article" date="2018" name="Front. Microbiol.">
        <title>Genome-Based Analysis Reveals the Taxonomy and Diversity of the Family Idiomarinaceae.</title>
        <authorList>
            <person name="Liu Y."/>
            <person name="Lai Q."/>
            <person name="Shao Z."/>
        </authorList>
    </citation>
    <scope>NUCLEOTIDE SEQUENCE [LARGE SCALE GENOMIC DNA]</scope>
    <source>
        <strain evidence="5 7">CF12-14</strain>
    </source>
</reference>
<evidence type="ECO:0000313" key="6">
    <source>
        <dbReference type="Proteomes" id="UP000249203"/>
    </source>
</evidence>
<evidence type="ECO:0000313" key="7">
    <source>
        <dbReference type="Proteomes" id="UP000287865"/>
    </source>
</evidence>
<evidence type="ECO:0000256" key="1">
    <source>
        <dbReference type="ARBA" id="ARBA00006484"/>
    </source>
</evidence>
<dbReference type="GO" id="GO:0016020">
    <property type="term" value="C:membrane"/>
    <property type="evidence" value="ECO:0007669"/>
    <property type="project" value="TreeGrafter"/>
</dbReference>
<keyword evidence="2" id="KW-0560">Oxidoreductase</keyword>